<evidence type="ECO:0000259" key="1">
    <source>
        <dbReference type="PROSITE" id="PS51186"/>
    </source>
</evidence>
<dbReference type="CDD" id="cd04301">
    <property type="entry name" value="NAT_SF"/>
    <property type="match status" value="1"/>
</dbReference>
<evidence type="ECO:0000313" key="3">
    <source>
        <dbReference type="Proteomes" id="UP000887567"/>
    </source>
</evidence>
<name>A0A913YEZ5_EXADI</name>
<dbReference type="GeneID" id="110234786"/>
<dbReference type="EnsemblMetazoa" id="XM_028657767.1">
    <property type="protein sequence ID" value="XP_028513568.1"/>
    <property type="gene ID" value="LOC110234786"/>
</dbReference>
<dbReference type="Gene3D" id="3.40.630.30">
    <property type="match status" value="1"/>
</dbReference>
<dbReference type="RefSeq" id="XP_028513568.1">
    <property type="nucleotide sequence ID" value="XM_028657767.1"/>
</dbReference>
<proteinExistence type="predicted"/>
<keyword evidence="3" id="KW-1185">Reference proteome</keyword>
<dbReference type="InterPro" id="IPR016181">
    <property type="entry name" value="Acyl_CoA_acyltransferase"/>
</dbReference>
<dbReference type="SUPFAM" id="SSF55729">
    <property type="entry name" value="Acyl-CoA N-acyltransferases (Nat)"/>
    <property type="match status" value="1"/>
</dbReference>
<dbReference type="PROSITE" id="PS51186">
    <property type="entry name" value="GNAT"/>
    <property type="match status" value="1"/>
</dbReference>
<accession>A0A913YEZ5</accession>
<sequence>MDEKSQKVGSQNKAATRLSGKHKIRVRLAREEDYKDLLRISEGIYGGLDSLPLRFHDWLKIPNKLVYLAELEGKVVGVSVASIVSSGKTCMSSTFRIHNDYRGQGLSSSIEAEIAIDLRRI</sequence>
<dbReference type="OMA" id="GRIAPAW"/>
<feature type="domain" description="N-acetyltransferase" evidence="1">
    <location>
        <begin position="24"/>
        <end position="121"/>
    </location>
</feature>
<dbReference type="PANTHER" id="PTHR47403:SF6">
    <property type="entry name" value="N-ACETYLTRANSFERASE DOMAIN-CONTAINING PROTEIN"/>
    <property type="match status" value="1"/>
</dbReference>
<dbReference type="KEGG" id="epa:110234786"/>
<dbReference type="InterPro" id="IPR000182">
    <property type="entry name" value="GNAT_dom"/>
</dbReference>
<dbReference type="PANTHER" id="PTHR47403">
    <property type="entry name" value="LOC100145250 PROTEIN"/>
    <property type="match status" value="1"/>
</dbReference>
<dbReference type="Pfam" id="PF00583">
    <property type="entry name" value="Acetyltransf_1"/>
    <property type="match status" value="1"/>
</dbReference>
<protein>
    <recommendedName>
        <fullName evidence="1">N-acetyltransferase domain-containing protein</fullName>
    </recommendedName>
</protein>
<dbReference type="GO" id="GO:0016747">
    <property type="term" value="F:acyltransferase activity, transferring groups other than amino-acyl groups"/>
    <property type="evidence" value="ECO:0007669"/>
    <property type="project" value="InterPro"/>
</dbReference>
<dbReference type="OrthoDB" id="8889733at2759"/>
<evidence type="ECO:0000313" key="2">
    <source>
        <dbReference type="EnsemblMetazoa" id="XP_028513568.1"/>
    </source>
</evidence>
<dbReference type="Proteomes" id="UP000887567">
    <property type="component" value="Unplaced"/>
</dbReference>
<reference evidence="2" key="1">
    <citation type="submission" date="2022-11" db="UniProtKB">
        <authorList>
            <consortium name="EnsemblMetazoa"/>
        </authorList>
    </citation>
    <scope>IDENTIFICATION</scope>
</reference>
<dbReference type="AlphaFoldDB" id="A0A913YEZ5"/>
<organism evidence="2 3">
    <name type="scientific">Exaiptasia diaphana</name>
    <name type="common">Tropical sea anemone</name>
    <name type="synonym">Aiptasia pulchella</name>
    <dbReference type="NCBI Taxonomy" id="2652724"/>
    <lineage>
        <taxon>Eukaryota</taxon>
        <taxon>Metazoa</taxon>
        <taxon>Cnidaria</taxon>
        <taxon>Anthozoa</taxon>
        <taxon>Hexacorallia</taxon>
        <taxon>Actiniaria</taxon>
        <taxon>Aiptasiidae</taxon>
        <taxon>Exaiptasia</taxon>
    </lineage>
</organism>